<evidence type="ECO:0000313" key="2">
    <source>
        <dbReference type="Proteomes" id="UP001358586"/>
    </source>
</evidence>
<dbReference type="Proteomes" id="UP001358586">
    <property type="component" value="Chromosome 4"/>
</dbReference>
<gene>
    <name evidence="1" type="ORF">PVK06_011342</name>
</gene>
<reference evidence="1 2" key="1">
    <citation type="submission" date="2023-03" db="EMBL/GenBank/DDBJ databases">
        <title>WGS of Gossypium arboreum.</title>
        <authorList>
            <person name="Yu D."/>
        </authorList>
    </citation>
    <scope>NUCLEOTIDE SEQUENCE [LARGE SCALE GENOMIC DNA]</scope>
    <source>
        <tissue evidence="1">Leaf</tissue>
    </source>
</reference>
<accession>A0ABR0Q8N1</accession>
<dbReference type="EMBL" id="JARKNE010000004">
    <property type="protein sequence ID" value="KAK5835648.1"/>
    <property type="molecule type" value="Genomic_DNA"/>
</dbReference>
<sequence length="89" mass="10375">MPRRSPLDSGLWLRNLSNQIDGRKKLVRRMRAHTLLVLEIGSERSYSCSMQENPEANEDEEDITILRMPQSYIEQEAYPSVEDTDETSF</sequence>
<comment type="caution">
    <text evidence="1">The sequence shown here is derived from an EMBL/GenBank/DDBJ whole genome shotgun (WGS) entry which is preliminary data.</text>
</comment>
<keyword evidence="2" id="KW-1185">Reference proteome</keyword>
<organism evidence="1 2">
    <name type="scientific">Gossypium arboreum</name>
    <name type="common">Tree cotton</name>
    <name type="synonym">Gossypium nanking</name>
    <dbReference type="NCBI Taxonomy" id="29729"/>
    <lineage>
        <taxon>Eukaryota</taxon>
        <taxon>Viridiplantae</taxon>
        <taxon>Streptophyta</taxon>
        <taxon>Embryophyta</taxon>
        <taxon>Tracheophyta</taxon>
        <taxon>Spermatophyta</taxon>
        <taxon>Magnoliopsida</taxon>
        <taxon>eudicotyledons</taxon>
        <taxon>Gunneridae</taxon>
        <taxon>Pentapetalae</taxon>
        <taxon>rosids</taxon>
        <taxon>malvids</taxon>
        <taxon>Malvales</taxon>
        <taxon>Malvaceae</taxon>
        <taxon>Malvoideae</taxon>
        <taxon>Gossypium</taxon>
    </lineage>
</organism>
<name>A0ABR0Q8N1_GOSAR</name>
<evidence type="ECO:0000313" key="1">
    <source>
        <dbReference type="EMBL" id="KAK5835648.1"/>
    </source>
</evidence>
<proteinExistence type="predicted"/>
<protein>
    <submittedName>
        <fullName evidence="1">Uncharacterized protein</fullName>
    </submittedName>
</protein>